<feature type="transmembrane region" description="Helical" evidence="8">
    <location>
        <begin position="124"/>
        <end position="145"/>
    </location>
</feature>
<name>A0A2A4MQD4_9GAMM</name>
<keyword evidence="6 8" id="KW-1133">Transmembrane helix</keyword>
<evidence type="ECO:0000256" key="5">
    <source>
        <dbReference type="ARBA" id="ARBA00022692"/>
    </source>
</evidence>
<keyword evidence="7 8" id="KW-0472">Membrane</keyword>
<dbReference type="Proteomes" id="UP000218172">
    <property type="component" value="Unassembled WGS sequence"/>
</dbReference>
<evidence type="ECO:0000256" key="1">
    <source>
        <dbReference type="ARBA" id="ARBA00004651"/>
    </source>
</evidence>
<sequence length="312" mass="33925">MAILETVFPIMAIVLLGYWAARVKYLSESDCDSLSIFVFSFLIPMLLFIGTANAKIPDNMQWNFLLGFYGALLCIYFVSVLIAKYLFKLGVIEQSIFGMGASYSNATIVGIPICLYALGEEALLPLFIIVSVHNLVLFTVGIFVAQRDSLSLSSFLGDFFVIVRQLLSSPITASLILGGMVNLLDIPIYKPLVEAITLLSSAAVPSALFVLGCSLNRYKIQGHLAPALTIVALKTLCFPLLVWLLLFQVFDISTLWAGTALLTSAMPVGISAYIFSKKYSLYEAPIATSIVLSTLASLLSLSVVIAYLQSLQ</sequence>
<keyword evidence="4" id="KW-1003">Cell membrane</keyword>
<dbReference type="AlphaFoldDB" id="A0A2A4MQD4"/>
<dbReference type="GO" id="GO:0005886">
    <property type="term" value="C:plasma membrane"/>
    <property type="evidence" value="ECO:0007669"/>
    <property type="project" value="UniProtKB-SubCell"/>
</dbReference>
<evidence type="ECO:0000313" key="9">
    <source>
        <dbReference type="EMBL" id="PCH61924.1"/>
    </source>
</evidence>
<proteinExistence type="inferred from homology"/>
<evidence type="ECO:0000256" key="7">
    <source>
        <dbReference type="ARBA" id="ARBA00023136"/>
    </source>
</evidence>
<organism evidence="9 10">
    <name type="scientific">SAR86 cluster bacterium</name>
    <dbReference type="NCBI Taxonomy" id="2030880"/>
    <lineage>
        <taxon>Bacteria</taxon>
        <taxon>Pseudomonadati</taxon>
        <taxon>Pseudomonadota</taxon>
        <taxon>Gammaproteobacteria</taxon>
        <taxon>SAR86 cluster</taxon>
    </lineage>
</organism>
<dbReference type="InterPro" id="IPR038770">
    <property type="entry name" value="Na+/solute_symporter_sf"/>
</dbReference>
<gene>
    <name evidence="9" type="ORF">COC19_03735</name>
</gene>
<evidence type="ECO:0000313" key="10">
    <source>
        <dbReference type="Proteomes" id="UP000218172"/>
    </source>
</evidence>
<feature type="transmembrane region" description="Helical" evidence="8">
    <location>
        <begin position="6"/>
        <end position="21"/>
    </location>
</feature>
<comment type="similarity">
    <text evidence="2">Belongs to the auxin efflux carrier (TC 2.A.69) family.</text>
</comment>
<evidence type="ECO:0000256" key="2">
    <source>
        <dbReference type="ARBA" id="ARBA00010145"/>
    </source>
</evidence>
<feature type="transmembrane region" description="Helical" evidence="8">
    <location>
        <begin position="195"/>
        <end position="215"/>
    </location>
</feature>
<comment type="caution">
    <text evidence="9">The sequence shown here is derived from an EMBL/GenBank/DDBJ whole genome shotgun (WGS) entry which is preliminary data.</text>
</comment>
<comment type="subcellular location">
    <subcellularLocation>
        <location evidence="1">Cell membrane</location>
        <topology evidence="1">Multi-pass membrane protein</topology>
    </subcellularLocation>
</comment>
<feature type="transmembrane region" description="Helical" evidence="8">
    <location>
        <begin position="96"/>
        <end position="118"/>
    </location>
</feature>
<dbReference type="InterPro" id="IPR004776">
    <property type="entry name" value="Mem_transp_PIN-like"/>
</dbReference>
<feature type="transmembrane region" description="Helical" evidence="8">
    <location>
        <begin position="64"/>
        <end position="87"/>
    </location>
</feature>
<dbReference type="PANTHER" id="PTHR36838">
    <property type="entry name" value="AUXIN EFFLUX CARRIER FAMILY PROTEIN"/>
    <property type="match status" value="1"/>
</dbReference>
<evidence type="ECO:0008006" key="11">
    <source>
        <dbReference type="Google" id="ProtNLM"/>
    </source>
</evidence>
<protein>
    <recommendedName>
        <fullName evidence="11">Transporter</fullName>
    </recommendedName>
</protein>
<feature type="transmembrane region" description="Helical" evidence="8">
    <location>
        <begin position="255"/>
        <end position="275"/>
    </location>
</feature>
<dbReference type="PANTHER" id="PTHR36838:SF3">
    <property type="entry name" value="TRANSPORTER AUXIN EFFLUX CARRIER EC FAMILY"/>
    <property type="match status" value="1"/>
</dbReference>
<dbReference type="Pfam" id="PF03547">
    <property type="entry name" value="Mem_trans"/>
    <property type="match status" value="1"/>
</dbReference>
<evidence type="ECO:0000256" key="3">
    <source>
        <dbReference type="ARBA" id="ARBA00022448"/>
    </source>
</evidence>
<keyword evidence="3" id="KW-0813">Transport</keyword>
<reference evidence="10" key="1">
    <citation type="submission" date="2017-08" db="EMBL/GenBank/DDBJ databases">
        <title>A dynamic microbial community with high functional redundancy inhabits the cold, oxic subseafloor aquifer.</title>
        <authorList>
            <person name="Tully B.J."/>
            <person name="Wheat C.G."/>
            <person name="Glazer B.T."/>
            <person name="Huber J.A."/>
        </authorList>
    </citation>
    <scope>NUCLEOTIDE SEQUENCE [LARGE SCALE GENOMIC DNA]</scope>
</reference>
<feature type="transmembrane region" description="Helical" evidence="8">
    <location>
        <begin position="33"/>
        <end position="52"/>
    </location>
</feature>
<feature type="transmembrane region" description="Helical" evidence="8">
    <location>
        <begin position="227"/>
        <end position="249"/>
    </location>
</feature>
<dbReference type="Gene3D" id="1.20.1530.20">
    <property type="match status" value="1"/>
</dbReference>
<evidence type="ECO:0000256" key="4">
    <source>
        <dbReference type="ARBA" id="ARBA00022475"/>
    </source>
</evidence>
<evidence type="ECO:0000256" key="8">
    <source>
        <dbReference type="SAM" id="Phobius"/>
    </source>
</evidence>
<evidence type="ECO:0000256" key="6">
    <source>
        <dbReference type="ARBA" id="ARBA00022989"/>
    </source>
</evidence>
<dbReference type="GO" id="GO:0055085">
    <property type="term" value="P:transmembrane transport"/>
    <property type="evidence" value="ECO:0007669"/>
    <property type="project" value="InterPro"/>
</dbReference>
<keyword evidence="5 8" id="KW-0812">Transmembrane</keyword>
<feature type="transmembrane region" description="Helical" evidence="8">
    <location>
        <begin position="287"/>
        <end position="308"/>
    </location>
</feature>
<accession>A0A2A4MQD4</accession>
<dbReference type="EMBL" id="NVQR01000051">
    <property type="protein sequence ID" value="PCH61924.1"/>
    <property type="molecule type" value="Genomic_DNA"/>
</dbReference>
<feature type="transmembrane region" description="Helical" evidence="8">
    <location>
        <begin position="166"/>
        <end position="189"/>
    </location>
</feature>